<protein>
    <recommendedName>
        <fullName evidence="2">biotin carboxylase</fullName>
        <ecNumber evidence="2">6.3.4.14</ecNumber>
    </recommendedName>
</protein>
<evidence type="ECO:0000256" key="5">
    <source>
        <dbReference type="ARBA" id="ARBA00022840"/>
    </source>
</evidence>
<dbReference type="Pfam" id="PF00289">
    <property type="entry name" value="Biotin_carb_N"/>
    <property type="match status" value="1"/>
</dbReference>
<accession>A0ABW9XDT1</accession>
<evidence type="ECO:0000313" key="10">
    <source>
        <dbReference type="EMBL" id="NBC36699.1"/>
    </source>
</evidence>
<evidence type="ECO:0000259" key="9">
    <source>
        <dbReference type="PROSITE" id="PS50979"/>
    </source>
</evidence>
<dbReference type="PANTHER" id="PTHR48095">
    <property type="entry name" value="PYRUVATE CARBOXYLASE SUBUNIT A"/>
    <property type="match status" value="1"/>
</dbReference>
<dbReference type="InterPro" id="IPR005479">
    <property type="entry name" value="CPAse_ATP-bd"/>
</dbReference>
<dbReference type="SUPFAM" id="SSF51246">
    <property type="entry name" value="Rudiment single hybrid motif"/>
    <property type="match status" value="1"/>
</dbReference>
<dbReference type="InterPro" id="IPR051602">
    <property type="entry name" value="ACC_Biotin_Carboxylase"/>
</dbReference>
<dbReference type="InterPro" id="IPR011761">
    <property type="entry name" value="ATP-grasp"/>
</dbReference>
<keyword evidence="3" id="KW-0436">Ligase</keyword>
<dbReference type="PROSITE" id="PS50979">
    <property type="entry name" value="BC"/>
    <property type="match status" value="1"/>
</dbReference>
<dbReference type="Pfam" id="PF02786">
    <property type="entry name" value="CPSase_L_D2"/>
    <property type="match status" value="1"/>
</dbReference>
<dbReference type="InterPro" id="IPR005481">
    <property type="entry name" value="BC-like_N"/>
</dbReference>
<comment type="catalytic activity">
    <reaction evidence="6">
        <text>N(6)-biotinyl-L-lysyl-[protein] + hydrogencarbonate + ATP = N(6)-carboxybiotinyl-L-lysyl-[protein] + ADP + phosphate + H(+)</text>
        <dbReference type="Rhea" id="RHEA:13501"/>
        <dbReference type="Rhea" id="RHEA-COMP:10505"/>
        <dbReference type="Rhea" id="RHEA-COMP:10506"/>
        <dbReference type="ChEBI" id="CHEBI:15378"/>
        <dbReference type="ChEBI" id="CHEBI:17544"/>
        <dbReference type="ChEBI" id="CHEBI:30616"/>
        <dbReference type="ChEBI" id="CHEBI:43474"/>
        <dbReference type="ChEBI" id="CHEBI:83144"/>
        <dbReference type="ChEBI" id="CHEBI:83145"/>
        <dbReference type="ChEBI" id="CHEBI:456216"/>
        <dbReference type="EC" id="6.3.4.14"/>
    </reaction>
</comment>
<sequence length="449" mass="47078">MIRRLFIANRGEIALRVLRTAKRLGITTILGVSEADAASLPARLADEVQLVGPAPSPLSYLNVDAVVAAAIAAKADAVHPGYGFLSENAGFSRALSAAGITLVGPDVSSLEAMGDKLMARQVGQQAGLPVVPGGEAATPQDALARARETGFPVLLKAVSGGGGKGMKRVDREEDLSAMIAMAMAEAQASFGDPRIYVERFVASGRHVEVQVLGDGHDAIHLGTRDCSIQRRFQKLVEEAPAPLLPDATRAGLEASAVALTRHLRYRGAGTVEFLVDADTGDFFFLEMNARIQVEHPVTEAITGVDLIEQQLLIAGGARLSLTQGAIQPHGHAIEVRINAEDADADFRPSPGTARRAAWPAGPGVRVDTHIATGGVVPPYYDSLMGKLIVHGATRADAVARLQAALGALQIEGLATTAPLHARIAADPRFVAGGVDTRFFDAFAATQEAR</sequence>
<dbReference type="Proteomes" id="UP000753724">
    <property type="component" value="Unassembled WGS sequence"/>
</dbReference>
<evidence type="ECO:0000256" key="6">
    <source>
        <dbReference type="ARBA" id="ARBA00048600"/>
    </source>
</evidence>
<keyword evidence="4 7" id="KW-0547">Nucleotide-binding</keyword>
<dbReference type="Pfam" id="PF02785">
    <property type="entry name" value="Biotin_carb_C"/>
    <property type="match status" value="1"/>
</dbReference>
<keyword evidence="11" id="KW-1185">Reference proteome</keyword>
<dbReference type="PROSITE" id="PS50975">
    <property type="entry name" value="ATP_GRASP"/>
    <property type="match status" value="1"/>
</dbReference>
<feature type="domain" description="Biotin carboxylation" evidence="9">
    <location>
        <begin position="1"/>
        <end position="444"/>
    </location>
</feature>
<dbReference type="EMBL" id="JAAAPO010000003">
    <property type="protein sequence ID" value="NBC36699.1"/>
    <property type="molecule type" value="Genomic_DNA"/>
</dbReference>
<comment type="caution">
    <text evidence="10">The sequence shown here is derived from an EMBL/GenBank/DDBJ whole genome shotgun (WGS) entry which is preliminary data.</text>
</comment>
<proteinExistence type="predicted"/>
<evidence type="ECO:0000256" key="2">
    <source>
        <dbReference type="ARBA" id="ARBA00013263"/>
    </source>
</evidence>
<dbReference type="Gene3D" id="3.30.470.20">
    <property type="entry name" value="ATP-grasp fold, B domain"/>
    <property type="match status" value="1"/>
</dbReference>
<dbReference type="PROSITE" id="PS00867">
    <property type="entry name" value="CPSASE_2"/>
    <property type="match status" value="1"/>
</dbReference>
<gene>
    <name evidence="10" type="ORF">GTZ99_09030</name>
</gene>
<dbReference type="SUPFAM" id="SSF56059">
    <property type="entry name" value="Glutathione synthetase ATP-binding domain-like"/>
    <property type="match status" value="1"/>
</dbReference>
<evidence type="ECO:0000256" key="7">
    <source>
        <dbReference type="PROSITE-ProRule" id="PRU00409"/>
    </source>
</evidence>
<dbReference type="EC" id="6.3.4.14" evidence="2"/>
<evidence type="ECO:0000256" key="3">
    <source>
        <dbReference type="ARBA" id="ARBA00022598"/>
    </source>
</evidence>
<evidence type="ECO:0000256" key="4">
    <source>
        <dbReference type="ARBA" id="ARBA00022741"/>
    </source>
</evidence>
<evidence type="ECO:0000259" key="8">
    <source>
        <dbReference type="PROSITE" id="PS50975"/>
    </source>
</evidence>
<feature type="domain" description="ATP-grasp" evidence="8">
    <location>
        <begin position="120"/>
        <end position="315"/>
    </location>
</feature>
<evidence type="ECO:0000313" key="11">
    <source>
        <dbReference type="Proteomes" id="UP000753724"/>
    </source>
</evidence>
<dbReference type="RefSeq" id="WP_161718033.1">
    <property type="nucleotide sequence ID" value="NZ_JAAAPO010000003.1"/>
</dbReference>
<comment type="function">
    <text evidence="1">This protein is a component of the acetyl coenzyme A carboxylase complex; first, biotin carboxylase catalyzes the carboxylation of the carrier protein and then the transcarboxylase transfers the carboxyl group to form malonyl-CoA.</text>
</comment>
<dbReference type="InterPro" id="IPR011054">
    <property type="entry name" value="Rudment_hybrid_motif"/>
</dbReference>
<dbReference type="SUPFAM" id="SSF52440">
    <property type="entry name" value="PreATP-grasp domain"/>
    <property type="match status" value="1"/>
</dbReference>
<dbReference type="SMART" id="SM00878">
    <property type="entry name" value="Biotin_carb_C"/>
    <property type="match status" value="1"/>
</dbReference>
<name>A0ABW9XDT1_9SPHN</name>
<dbReference type="InterPro" id="IPR016185">
    <property type="entry name" value="PreATP-grasp_dom_sf"/>
</dbReference>
<dbReference type="InterPro" id="IPR011764">
    <property type="entry name" value="Biotin_carboxylation_dom"/>
</dbReference>
<evidence type="ECO:0000256" key="1">
    <source>
        <dbReference type="ARBA" id="ARBA00003761"/>
    </source>
</evidence>
<dbReference type="PANTHER" id="PTHR48095:SF2">
    <property type="entry name" value="BIOTIN CARBOXYLASE, CHLOROPLASTIC"/>
    <property type="match status" value="1"/>
</dbReference>
<dbReference type="InterPro" id="IPR005482">
    <property type="entry name" value="Biotin_COase_C"/>
</dbReference>
<keyword evidence="5 7" id="KW-0067">ATP-binding</keyword>
<reference evidence="11" key="1">
    <citation type="submission" date="2020-01" db="EMBL/GenBank/DDBJ databases">
        <title>Sphingomonas sp. strain CSW-10.</title>
        <authorList>
            <person name="Chen W.-M."/>
        </authorList>
    </citation>
    <scope>NUCLEOTIDE SEQUENCE [LARGE SCALE GENOMIC DNA]</scope>
    <source>
        <strain evidence="11">FSY-8</strain>
    </source>
</reference>
<organism evidence="10 11">
    <name type="scientific">Novosphingobium ovatum</name>
    <dbReference type="NCBI Taxonomy" id="1908523"/>
    <lineage>
        <taxon>Bacteria</taxon>
        <taxon>Pseudomonadati</taxon>
        <taxon>Pseudomonadota</taxon>
        <taxon>Alphaproteobacteria</taxon>
        <taxon>Sphingomonadales</taxon>
        <taxon>Sphingomonadaceae</taxon>
        <taxon>Novosphingobium</taxon>
    </lineage>
</organism>